<name>A0A2L2TUL9_9HYPO</name>
<organism evidence="2 3">
    <name type="scientific">Fusarium venenatum</name>
    <dbReference type="NCBI Taxonomy" id="56646"/>
    <lineage>
        <taxon>Eukaryota</taxon>
        <taxon>Fungi</taxon>
        <taxon>Dikarya</taxon>
        <taxon>Ascomycota</taxon>
        <taxon>Pezizomycotina</taxon>
        <taxon>Sordariomycetes</taxon>
        <taxon>Hypocreomycetidae</taxon>
        <taxon>Hypocreales</taxon>
        <taxon>Nectriaceae</taxon>
        <taxon>Fusarium</taxon>
    </lineage>
</organism>
<sequence length="76" mass="8405">MEARRLSIARSSRLSGSSGLSGRFRDLWNHLPEQESVPRNEEAKTKELVAVKEVMSTAVAISLSTDSIRYTLTAVL</sequence>
<evidence type="ECO:0000256" key="1">
    <source>
        <dbReference type="SAM" id="MobiDB-lite"/>
    </source>
</evidence>
<accession>A0A2L2TUL9</accession>
<dbReference type="EMBL" id="LN649229">
    <property type="protein sequence ID" value="CEI65130.1"/>
    <property type="molecule type" value="Genomic_DNA"/>
</dbReference>
<feature type="region of interest" description="Disordered" evidence="1">
    <location>
        <begin position="1"/>
        <end position="22"/>
    </location>
</feature>
<keyword evidence="3" id="KW-1185">Reference proteome</keyword>
<evidence type="ECO:0000313" key="2">
    <source>
        <dbReference type="EMBL" id="CEI65130.1"/>
    </source>
</evidence>
<evidence type="ECO:0000313" key="3">
    <source>
        <dbReference type="Proteomes" id="UP000245910"/>
    </source>
</evidence>
<protein>
    <submittedName>
        <fullName evidence="2">Uncharacterized protein</fullName>
    </submittedName>
</protein>
<proteinExistence type="predicted"/>
<dbReference type="Proteomes" id="UP000245910">
    <property type="component" value="Chromosome I"/>
</dbReference>
<dbReference type="AlphaFoldDB" id="A0A2L2TUL9"/>
<reference evidence="3" key="1">
    <citation type="submission" date="2014-10" db="EMBL/GenBank/DDBJ databases">
        <authorList>
            <person name="King R."/>
        </authorList>
    </citation>
    <scope>NUCLEOTIDE SEQUENCE [LARGE SCALE GENOMIC DNA]</scope>
    <source>
        <strain evidence="3">A3/5</strain>
    </source>
</reference>